<dbReference type="AlphaFoldDB" id="A0A1D8K6V7"/>
<dbReference type="EMBL" id="CP017448">
    <property type="protein sequence ID" value="AOV16707.1"/>
    <property type="molecule type" value="Genomic_DNA"/>
</dbReference>
<dbReference type="KEGG" id="aaeo:BJI67_06210"/>
<evidence type="ECO:0000313" key="1">
    <source>
        <dbReference type="EMBL" id="AOV16707.1"/>
    </source>
</evidence>
<protein>
    <recommendedName>
        <fullName evidence="3">DUF1641 domain-containing protein</fullName>
    </recommendedName>
</protein>
<accession>A0A1D8K6V7</accession>
<organism evidence="1 2">
    <name type="scientific">Acidihalobacter aeolianus</name>
    <dbReference type="NCBI Taxonomy" id="2792603"/>
    <lineage>
        <taxon>Bacteria</taxon>
        <taxon>Pseudomonadati</taxon>
        <taxon>Pseudomonadota</taxon>
        <taxon>Gammaproteobacteria</taxon>
        <taxon>Chromatiales</taxon>
        <taxon>Ectothiorhodospiraceae</taxon>
        <taxon>Acidihalobacter</taxon>
    </lineage>
</organism>
<keyword evidence="2" id="KW-1185">Reference proteome</keyword>
<reference evidence="1 2" key="1">
    <citation type="submission" date="2016-09" db="EMBL/GenBank/DDBJ databases">
        <title>Acidihalobacter prosperus V6 (DSM14174).</title>
        <authorList>
            <person name="Khaleque H.N."/>
            <person name="Ramsay J.P."/>
            <person name="Murphy R.J.T."/>
            <person name="Kaksonen A.H."/>
            <person name="Boxall N.J."/>
            <person name="Watkin E.L.J."/>
        </authorList>
    </citation>
    <scope>NUCLEOTIDE SEQUENCE [LARGE SCALE GENOMIC DNA]</scope>
    <source>
        <strain evidence="1 2">V6</strain>
    </source>
</reference>
<evidence type="ECO:0008006" key="3">
    <source>
        <dbReference type="Google" id="ProtNLM"/>
    </source>
</evidence>
<dbReference type="RefSeq" id="WP_070072292.1">
    <property type="nucleotide sequence ID" value="NZ_CP017448.1"/>
</dbReference>
<sequence>MNPLPTRREQIVQTHAALIVNVVKAVQNPTLRPPLEEVLRVSAENGWGDLVAAIRRILGGERELGLIEGLDEEDSVIVEAILRGIQDPATLPDPSAKADPVLAAPGLAAMIHASSRGDVQALQLLSGMAEQMTRVGGDMGRMGGLIRRLVDGERDADKLTKGMSAQGESLLLAVLEELGKLDAH</sequence>
<name>A0A1D8K6V7_9GAMM</name>
<dbReference type="Proteomes" id="UP000095342">
    <property type="component" value="Chromosome"/>
</dbReference>
<evidence type="ECO:0000313" key="2">
    <source>
        <dbReference type="Proteomes" id="UP000095342"/>
    </source>
</evidence>
<proteinExistence type="predicted"/>
<gene>
    <name evidence="1" type="ORF">BJI67_06210</name>
</gene>